<feature type="region of interest" description="Disordered" evidence="3">
    <location>
        <begin position="389"/>
        <end position="441"/>
    </location>
</feature>
<dbReference type="InterPro" id="IPR008936">
    <property type="entry name" value="Rho_GTPase_activation_prot"/>
</dbReference>
<dbReference type="EMBL" id="JBBJBU010000006">
    <property type="protein sequence ID" value="KAK7205242.1"/>
    <property type="molecule type" value="Genomic_DNA"/>
</dbReference>
<accession>A0ABR1F5Z4</accession>
<dbReference type="PANTHER" id="PTHR23176">
    <property type="entry name" value="RHO/RAC/CDC GTPASE-ACTIVATING PROTEIN"/>
    <property type="match status" value="1"/>
</dbReference>
<evidence type="ECO:0000259" key="5">
    <source>
        <dbReference type="PROSITE" id="PS51741"/>
    </source>
</evidence>
<keyword evidence="1" id="KW-0343">GTPase activation</keyword>
<feature type="compositionally biased region" description="Low complexity" evidence="3">
    <location>
        <begin position="337"/>
        <end position="358"/>
    </location>
</feature>
<dbReference type="PROSITE" id="PS50238">
    <property type="entry name" value="RHOGAP"/>
    <property type="match status" value="1"/>
</dbReference>
<gene>
    <name evidence="6" type="ORF">BZA70DRAFT_279385</name>
</gene>
<evidence type="ECO:0000313" key="7">
    <source>
        <dbReference type="Proteomes" id="UP001498771"/>
    </source>
</evidence>
<dbReference type="GeneID" id="90038283"/>
<sequence length="706" mass="76900">MNDSGPSTPADVASAPSGAASSTSATITSDPQAAYEKERVQTLLQSDVGVELLLKRLKLSIGSGKEFSTFLKKRAAAEDDSATALKRLVRTTQEAIRKPDGRQDSFSARLEETLRIHEQLAEHSSKFAAFVGQMHDHLADLCKETERSRKMLKEKGLRDEKNVIDAEQTAIKSQTKYNTLAEEFDRVRTGDPTKRSMKFKSNKNGPQYEEELHRKVMAAESEYKQKVQTAQSMLRDLLNVQRPDTVRQLRSTLETFDSGLTLQFQRYTNLCEALFLSKGLAVSPMKADEFGARSISDMSSEVDNDTDFLKYVLHEGSGKVLRRKEVEFKQHKAVGGSSSSTSRPKTTTVAGATVAGTVSQPSSRNVSGATAPKQITSASAAASAAAAAPSSSPAPAQQKFIPSTASVPSSSASNGSSAPGPYKTSSMLLADNPPQQPKAAPVAAVSPYVPIPIPPVPNGNKSASSPVIGSTNNVSNNGEPSKAVPPEVSSPYMESTPSVPTPQYGRVFGVPLEVLMEEERVQLNVENVIAPAMVLKLIEAVDKYGLDKEGIYNLQGSSQEIEHIQSLFESTNPLYVELGDLSMIHNDVYAVGTTLKLYFKALPDSLFTDVAYDKFVEASKITDDNLRRDSMHYLVNDLPDSNYTTLRYLILHLSRVQDNFRVNKMTIRNLAKEWGTILMSGDPRDAESHAIVVSTILTNCYLIFAS</sequence>
<dbReference type="PROSITE" id="PS51741">
    <property type="entry name" value="F_BAR"/>
    <property type="match status" value="1"/>
</dbReference>
<evidence type="ECO:0000313" key="6">
    <source>
        <dbReference type="EMBL" id="KAK7205242.1"/>
    </source>
</evidence>
<evidence type="ECO:0000256" key="1">
    <source>
        <dbReference type="ARBA" id="ARBA00022468"/>
    </source>
</evidence>
<dbReference type="Pfam" id="PF00620">
    <property type="entry name" value="RhoGAP"/>
    <property type="match status" value="1"/>
</dbReference>
<feature type="region of interest" description="Disordered" evidence="3">
    <location>
        <begin position="1"/>
        <end position="35"/>
    </location>
</feature>
<feature type="domain" description="F-BAR" evidence="5">
    <location>
        <begin position="38"/>
        <end position="303"/>
    </location>
</feature>
<feature type="compositionally biased region" description="Polar residues" evidence="3">
    <location>
        <begin position="359"/>
        <end position="371"/>
    </location>
</feature>
<dbReference type="SMART" id="SM00324">
    <property type="entry name" value="RhoGAP"/>
    <property type="match status" value="1"/>
</dbReference>
<organism evidence="6 7">
    <name type="scientific">Myxozyma melibiosi</name>
    <dbReference type="NCBI Taxonomy" id="54550"/>
    <lineage>
        <taxon>Eukaryota</taxon>
        <taxon>Fungi</taxon>
        <taxon>Dikarya</taxon>
        <taxon>Ascomycota</taxon>
        <taxon>Saccharomycotina</taxon>
        <taxon>Lipomycetes</taxon>
        <taxon>Lipomycetales</taxon>
        <taxon>Lipomycetaceae</taxon>
        <taxon>Myxozyma</taxon>
    </lineage>
</organism>
<dbReference type="Gene3D" id="1.20.1270.60">
    <property type="entry name" value="Arfaptin homology (AH) domain/BAR domain"/>
    <property type="match status" value="1"/>
</dbReference>
<feature type="compositionally biased region" description="Low complexity" evidence="3">
    <location>
        <begin position="389"/>
        <end position="421"/>
    </location>
</feature>
<proteinExistence type="predicted"/>
<feature type="compositionally biased region" description="Polar residues" evidence="3">
    <location>
        <begin position="459"/>
        <end position="479"/>
    </location>
</feature>
<comment type="caution">
    <text evidence="6">The sequence shown here is derived from an EMBL/GenBank/DDBJ whole genome shotgun (WGS) entry which is preliminary data.</text>
</comment>
<keyword evidence="2" id="KW-0175">Coiled coil</keyword>
<dbReference type="SUPFAM" id="SSF103657">
    <property type="entry name" value="BAR/IMD domain-like"/>
    <property type="match status" value="1"/>
</dbReference>
<dbReference type="InterPro" id="IPR031160">
    <property type="entry name" value="F_BAR_dom"/>
</dbReference>
<feature type="region of interest" description="Disordered" evidence="3">
    <location>
        <begin position="330"/>
        <end position="371"/>
    </location>
</feature>
<dbReference type="InterPro" id="IPR000198">
    <property type="entry name" value="RhoGAP_dom"/>
</dbReference>
<dbReference type="InterPro" id="IPR050729">
    <property type="entry name" value="Rho-GAP"/>
</dbReference>
<evidence type="ECO:0000259" key="4">
    <source>
        <dbReference type="PROSITE" id="PS50238"/>
    </source>
</evidence>
<dbReference type="RefSeq" id="XP_064768275.1">
    <property type="nucleotide sequence ID" value="XM_064912771.1"/>
</dbReference>
<dbReference type="SMART" id="SM00055">
    <property type="entry name" value="FCH"/>
    <property type="match status" value="1"/>
</dbReference>
<feature type="domain" description="Rho-GAP" evidence="4">
    <location>
        <begin position="510"/>
        <end position="704"/>
    </location>
</feature>
<reference evidence="6 7" key="1">
    <citation type="submission" date="2024-03" db="EMBL/GenBank/DDBJ databases">
        <title>Genome-scale model development and genomic sequencing of the oleaginous clade Lipomyces.</title>
        <authorList>
            <consortium name="Lawrence Berkeley National Laboratory"/>
            <person name="Czajka J.J."/>
            <person name="Han Y."/>
            <person name="Kim J."/>
            <person name="Mondo S.J."/>
            <person name="Hofstad B.A."/>
            <person name="Robles A."/>
            <person name="Haridas S."/>
            <person name="Riley R."/>
            <person name="LaButti K."/>
            <person name="Pangilinan J."/>
            <person name="Andreopoulos W."/>
            <person name="Lipzen A."/>
            <person name="Yan J."/>
            <person name="Wang M."/>
            <person name="Ng V."/>
            <person name="Grigoriev I.V."/>
            <person name="Spatafora J.W."/>
            <person name="Magnuson J.K."/>
            <person name="Baker S.E."/>
            <person name="Pomraning K.R."/>
        </authorList>
    </citation>
    <scope>NUCLEOTIDE SEQUENCE [LARGE SCALE GENOMIC DNA]</scope>
    <source>
        <strain evidence="6 7">Phaff 52-87</strain>
    </source>
</reference>
<evidence type="ECO:0000256" key="2">
    <source>
        <dbReference type="PROSITE-ProRule" id="PRU01077"/>
    </source>
</evidence>
<dbReference type="PANTHER" id="PTHR23176:SF128">
    <property type="entry name" value="RHO GTPASE-ACTIVATING PROTEIN RGD1"/>
    <property type="match status" value="1"/>
</dbReference>
<dbReference type="Gene3D" id="1.10.555.10">
    <property type="entry name" value="Rho GTPase activation protein"/>
    <property type="match status" value="1"/>
</dbReference>
<protein>
    <recommendedName>
        <fullName evidence="8">Rho-GAP domain-containing protein</fullName>
    </recommendedName>
</protein>
<dbReference type="SUPFAM" id="SSF48350">
    <property type="entry name" value="GTPase activation domain, GAP"/>
    <property type="match status" value="1"/>
</dbReference>
<feature type="region of interest" description="Disordered" evidence="3">
    <location>
        <begin position="457"/>
        <end position="497"/>
    </location>
</feature>
<keyword evidence="7" id="KW-1185">Reference proteome</keyword>
<dbReference type="Proteomes" id="UP001498771">
    <property type="component" value="Unassembled WGS sequence"/>
</dbReference>
<feature type="compositionally biased region" description="Low complexity" evidence="3">
    <location>
        <begin position="10"/>
        <end position="29"/>
    </location>
</feature>
<dbReference type="Pfam" id="PF00611">
    <property type="entry name" value="FCH"/>
    <property type="match status" value="1"/>
</dbReference>
<dbReference type="InterPro" id="IPR001060">
    <property type="entry name" value="FCH_dom"/>
</dbReference>
<evidence type="ECO:0008006" key="8">
    <source>
        <dbReference type="Google" id="ProtNLM"/>
    </source>
</evidence>
<dbReference type="InterPro" id="IPR027267">
    <property type="entry name" value="AH/BAR_dom_sf"/>
</dbReference>
<name>A0ABR1F5Z4_9ASCO</name>
<evidence type="ECO:0000256" key="3">
    <source>
        <dbReference type="SAM" id="MobiDB-lite"/>
    </source>
</evidence>